<protein>
    <submittedName>
        <fullName evidence="2">Uncharacterized protein</fullName>
    </submittedName>
</protein>
<keyword evidence="3" id="KW-1185">Reference proteome</keyword>
<evidence type="ECO:0000313" key="2">
    <source>
        <dbReference type="EMBL" id="GMT00855.1"/>
    </source>
</evidence>
<dbReference type="AlphaFoldDB" id="A0AAV5U3P5"/>
<feature type="compositionally biased region" description="Acidic residues" evidence="1">
    <location>
        <begin position="159"/>
        <end position="169"/>
    </location>
</feature>
<accession>A0AAV5U3P5</accession>
<name>A0AAV5U3P5_9BILA</name>
<organism evidence="2 3">
    <name type="scientific">Pristionchus entomophagus</name>
    <dbReference type="NCBI Taxonomy" id="358040"/>
    <lineage>
        <taxon>Eukaryota</taxon>
        <taxon>Metazoa</taxon>
        <taxon>Ecdysozoa</taxon>
        <taxon>Nematoda</taxon>
        <taxon>Chromadorea</taxon>
        <taxon>Rhabditida</taxon>
        <taxon>Rhabditina</taxon>
        <taxon>Diplogasteromorpha</taxon>
        <taxon>Diplogasteroidea</taxon>
        <taxon>Neodiplogasteridae</taxon>
        <taxon>Pristionchus</taxon>
    </lineage>
</organism>
<evidence type="ECO:0000256" key="1">
    <source>
        <dbReference type="SAM" id="MobiDB-lite"/>
    </source>
</evidence>
<sequence>MEMAQKRLSVEDYSKTRLQDEITVGEYLRGLREGSRIIIAGREVANFPLHMCEKKHKTITNDFIELASTHHGGNMARGFAPILRTLRSVEMGEAIIADEDAPLSAASSRHSSRNSSRTNSRAHSRETTPQISMPPPKCIPPKRIGRDVSVPAKKARTDENEELEVDEDAASFSGSSGTSSRGRTRRPTMIPQATP</sequence>
<dbReference type="EMBL" id="BTSX01000005">
    <property type="protein sequence ID" value="GMT00855.1"/>
    <property type="molecule type" value="Genomic_DNA"/>
</dbReference>
<dbReference type="Proteomes" id="UP001432027">
    <property type="component" value="Unassembled WGS sequence"/>
</dbReference>
<feature type="region of interest" description="Disordered" evidence="1">
    <location>
        <begin position="102"/>
        <end position="195"/>
    </location>
</feature>
<reference evidence="2" key="1">
    <citation type="submission" date="2023-10" db="EMBL/GenBank/DDBJ databases">
        <title>Genome assembly of Pristionchus species.</title>
        <authorList>
            <person name="Yoshida K."/>
            <person name="Sommer R.J."/>
        </authorList>
    </citation>
    <scope>NUCLEOTIDE SEQUENCE</scope>
    <source>
        <strain evidence="2">RS0144</strain>
    </source>
</reference>
<proteinExistence type="predicted"/>
<comment type="caution">
    <text evidence="2">The sequence shown here is derived from an EMBL/GenBank/DDBJ whole genome shotgun (WGS) entry which is preliminary data.</text>
</comment>
<feature type="compositionally biased region" description="Low complexity" evidence="1">
    <location>
        <begin position="104"/>
        <end position="121"/>
    </location>
</feature>
<evidence type="ECO:0000313" key="3">
    <source>
        <dbReference type="Proteomes" id="UP001432027"/>
    </source>
</evidence>
<gene>
    <name evidence="2" type="ORF">PENTCL1PPCAC_23029</name>
</gene>